<evidence type="ECO:0000256" key="1">
    <source>
        <dbReference type="ARBA" id="ARBA00004370"/>
    </source>
</evidence>
<keyword evidence="4" id="KW-0961">Cell wall biogenesis/degradation</keyword>
<proteinExistence type="predicted"/>
<dbReference type="PANTHER" id="PTHR31361:SF1">
    <property type="entry name" value="BETA-GLUCAN SYNTHESIS-ASSOCIATED PROTEIN KRE6-RELATED"/>
    <property type="match status" value="1"/>
</dbReference>
<dbReference type="GO" id="GO:0031505">
    <property type="term" value="P:fungal-type cell wall organization"/>
    <property type="evidence" value="ECO:0007669"/>
    <property type="project" value="TreeGrafter"/>
</dbReference>
<dbReference type="Proteomes" id="UP000078512">
    <property type="component" value="Unassembled WGS sequence"/>
</dbReference>
<keyword evidence="6" id="KW-1185">Reference proteome</keyword>
<reference evidence="5 6" key="1">
    <citation type="submission" date="2016-05" db="EMBL/GenBank/DDBJ databases">
        <title>Genome sequencing reveals origins of a unique bacterial endosymbiosis in the earliest lineages of terrestrial Fungi.</title>
        <authorList>
            <consortium name="DOE Joint Genome Institute"/>
            <person name="Uehling J."/>
            <person name="Gryganskyi A."/>
            <person name="Hameed K."/>
            <person name="Tschaplinski T."/>
            <person name="Misztal P."/>
            <person name="Wu S."/>
            <person name="Desiro A."/>
            <person name="Vande Pol N."/>
            <person name="Du Z.-Y."/>
            <person name="Zienkiewicz A."/>
            <person name="Zienkiewicz K."/>
            <person name="Morin E."/>
            <person name="Tisserant E."/>
            <person name="Splivallo R."/>
            <person name="Hainaut M."/>
            <person name="Henrissat B."/>
            <person name="Ohm R."/>
            <person name="Kuo A."/>
            <person name="Yan J."/>
            <person name="Lipzen A."/>
            <person name="Nolan M."/>
            <person name="Labutti K."/>
            <person name="Barry K."/>
            <person name="Goldstein A."/>
            <person name="Labbe J."/>
            <person name="Schadt C."/>
            <person name="Tuskan G."/>
            <person name="Grigoriev I."/>
            <person name="Martin F."/>
            <person name="Vilgalys R."/>
            <person name="Bonito G."/>
        </authorList>
    </citation>
    <scope>NUCLEOTIDE SEQUENCE [LARGE SCALE GENOMIC DNA]</scope>
    <source>
        <strain evidence="5 6">AG-77</strain>
    </source>
</reference>
<evidence type="ECO:0000313" key="5">
    <source>
        <dbReference type="EMBL" id="OAQ25127.1"/>
    </source>
</evidence>
<dbReference type="PANTHER" id="PTHR31361">
    <property type="entry name" value="BETA-GLUCAN SYNTHESIS-ASSOCIATED PROTEIN KRE6-RELATED"/>
    <property type="match status" value="1"/>
</dbReference>
<evidence type="ECO:0000313" key="6">
    <source>
        <dbReference type="Proteomes" id="UP000078512"/>
    </source>
</evidence>
<dbReference type="GO" id="GO:0005886">
    <property type="term" value="C:plasma membrane"/>
    <property type="evidence" value="ECO:0007669"/>
    <property type="project" value="TreeGrafter"/>
</dbReference>
<evidence type="ECO:0000256" key="3">
    <source>
        <dbReference type="ARBA" id="ARBA00023180"/>
    </source>
</evidence>
<dbReference type="EMBL" id="KV442082">
    <property type="protein sequence ID" value="OAQ25127.1"/>
    <property type="molecule type" value="Genomic_DNA"/>
</dbReference>
<dbReference type="InterPro" id="IPR005629">
    <property type="entry name" value="Skn1/Kre6/Sbg1"/>
</dbReference>
<dbReference type="GO" id="GO:0015926">
    <property type="term" value="F:glucosidase activity"/>
    <property type="evidence" value="ECO:0007669"/>
    <property type="project" value="TreeGrafter"/>
</dbReference>
<dbReference type="GO" id="GO:0005789">
    <property type="term" value="C:endoplasmic reticulum membrane"/>
    <property type="evidence" value="ECO:0007669"/>
    <property type="project" value="TreeGrafter"/>
</dbReference>
<keyword evidence="3" id="KW-0325">Glycoprotein</keyword>
<comment type="subcellular location">
    <subcellularLocation>
        <location evidence="1">Membrane</location>
    </subcellularLocation>
</comment>
<gene>
    <name evidence="5" type="ORF">K457DRAFT_81008</name>
</gene>
<protein>
    <recommendedName>
        <fullName evidence="7">Glycoside hydrolase family 16 protein</fullName>
    </recommendedName>
</protein>
<accession>A0A197JIV1</accession>
<evidence type="ECO:0008006" key="7">
    <source>
        <dbReference type="Google" id="ProtNLM"/>
    </source>
</evidence>
<evidence type="ECO:0000256" key="4">
    <source>
        <dbReference type="ARBA" id="ARBA00023316"/>
    </source>
</evidence>
<evidence type="ECO:0000256" key="2">
    <source>
        <dbReference type="ARBA" id="ARBA00023136"/>
    </source>
</evidence>
<dbReference type="Pfam" id="PF03935">
    <property type="entry name" value="SKN1_KRE6_Sbg1"/>
    <property type="match status" value="1"/>
</dbReference>
<dbReference type="AlphaFoldDB" id="A0A197JIV1"/>
<name>A0A197JIV1_9FUNG</name>
<sequence>MKVDYIRLYQPRQVEGNGKSKGEWLSCDPIDHPTAEYIRAHPRAYSDPGVRTWAEVGYTA</sequence>
<dbReference type="GO" id="GO:0006078">
    <property type="term" value="P:(1-&gt;6)-beta-D-glucan biosynthetic process"/>
    <property type="evidence" value="ECO:0007669"/>
    <property type="project" value="TreeGrafter"/>
</dbReference>
<keyword evidence="2" id="KW-0472">Membrane</keyword>
<dbReference type="OrthoDB" id="412647at2759"/>
<organism evidence="5 6">
    <name type="scientific">Linnemannia elongata AG-77</name>
    <dbReference type="NCBI Taxonomy" id="1314771"/>
    <lineage>
        <taxon>Eukaryota</taxon>
        <taxon>Fungi</taxon>
        <taxon>Fungi incertae sedis</taxon>
        <taxon>Mucoromycota</taxon>
        <taxon>Mortierellomycotina</taxon>
        <taxon>Mortierellomycetes</taxon>
        <taxon>Mortierellales</taxon>
        <taxon>Mortierellaceae</taxon>
        <taxon>Linnemannia</taxon>
    </lineage>
</organism>